<dbReference type="Proteomes" id="UP000051639">
    <property type="component" value="Unassembled WGS sequence"/>
</dbReference>
<keyword evidence="3" id="KW-1185">Reference proteome</keyword>
<proteinExistence type="predicted"/>
<sequence>MKAMEKENVLGPNVLSSEPMESVVNDLTADLTETEQADEPTSTTDTESIVEDVVGEETQENAAEDGAALEEAPDPTNEIAEDAQQAIEFPNFMEVAERIPYRNQADVADIMRRLRDNLSSENLIDAIGEQATVYRLRNRQVPMLVMRLKNGSAVYVPISEIGSSYRHIEFLVGKVYKIAITNFVETGDLDQDQNPEYIVMGSIRQAEFVIGRELFREFTQAQNAEDTSFVDQTREGVITDVVDTVDLQMIFFKYRGMSLAMYANDYDYMSYTKPLHTIAKAGEPIRFKISNIRQGRFEDADSVQNDINNGRPTPRGIRYFVRTSSLDFRTNPVDKVRALEKSRAAFIARMVRYNPIKGILVEIAPGWWIKGILSNESPLKPTIDDGFANTPVTVRIEQLNYKNRTGKCRIISFPQGLADSRTHSFF</sequence>
<evidence type="ECO:0000256" key="1">
    <source>
        <dbReference type="SAM" id="MobiDB-lite"/>
    </source>
</evidence>
<dbReference type="AlphaFoldDB" id="A0A0R2GT62"/>
<comment type="caution">
    <text evidence="2">The sequence shown here is derived from an EMBL/GenBank/DDBJ whole genome shotgun (WGS) entry which is preliminary data.</text>
</comment>
<protein>
    <submittedName>
        <fullName evidence="2">Uncharacterized protein</fullName>
    </submittedName>
</protein>
<name>A0A0R2GT62_9LACO</name>
<organism evidence="2 3">
    <name type="scientific">Limosilactobacillus ingluviei</name>
    <dbReference type="NCBI Taxonomy" id="148604"/>
    <lineage>
        <taxon>Bacteria</taxon>
        <taxon>Bacillati</taxon>
        <taxon>Bacillota</taxon>
        <taxon>Bacilli</taxon>
        <taxon>Lactobacillales</taxon>
        <taxon>Lactobacillaceae</taxon>
        <taxon>Limosilactobacillus</taxon>
    </lineage>
</organism>
<dbReference type="EMBL" id="JQBA01000024">
    <property type="protein sequence ID" value="KRN44049.1"/>
    <property type="molecule type" value="Genomic_DNA"/>
</dbReference>
<accession>A0A0R2GT62</accession>
<evidence type="ECO:0000313" key="2">
    <source>
        <dbReference type="EMBL" id="KRN44049.1"/>
    </source>
</evidence>
<feature type="region of interest" description="Disordered" evidence="1">
    <location>
        <begin position="1"/>
        <end position="48"/>
    </location>
</feature>
<gene>
    <name evidence="2" type="ORF">IV41_GL000892</name>
</gene>
<reference evidence="2 3" key="1">
    <citation type="journal article" date="2015" name="Genome Announc.">
        <title>Expanding the biotechnology potential of lactobacilli through comparative genomics of 213 strains and associated genera.</title>
        <authorList>
            <person name="Sun Z."/>
            <person name="Harris H.M."/>
            <person name="McCann A."/>
            <person name="Guo C."/>
            <person name="Argimon S."/>
            <person name="Zhang W."/>
            <person name="Yang X."/>
            <person name="Jeffery I.B."/>
            <person name="Cooney J.C."/>
            <person name="Kagawa T.F."/>
            <person name="Liu W."/>
            <person name="Song Y."/>
            <person name="Salvetti E."/>
            <person name="Wrobel A."/>
            <person name="Rasinkangas P."/>
            <person name="Parkhill J."/>
            <person name="Rea M.C."/>
            <person name="O'Sullivan O."/>
            <person name="Ritari J."/>
            <person name="Douillard F.P."/>
            <person name="Paul Ross R."/>
            <person name="Yang R."/>
            <person name="Briner A.E."/>
            <person name="Felis G.E."/>
            <person name="de Vos W.M."/>
            <person name="Barrangou R."/>
            <person name="Klaenhammer T.R."/>
            <person name="Caufield P.W."/>
            <person name="Cui Y."/>
            <person name="Zhang H."/>
            <person name="O'Toole P.W."/>
        </authorList>
    </citation>
    <scope>NUCLEOTIDE SEQUENCE [LARGE SCALE GENOMIC DNA]</scope>
    <source>
        <strain evidence="2 3">DSM 14792</strain>
    </source>
</reference>
<dbReference type="PATRIC" id="fig|148604.4.peg.927"/>
<evidence type="ECO:0000313" key="3">
    <source>
        <dbReference type="Proteomes" id="UP000051639"/>
    </source>
</evidence>